<accession>A0ABP6CFS3</accession>
<evidence type="ECO:0000313" key="1">
    <source>
        <dbReference type="EMBL" id="GAA2613752.1"/>
    </source>
</evidence>
<dbReference type="Proteomes" id="UP001501509">
    <property type="component" value="Unassembled WGS sequence"/>
</dbReference>
<comment type="caution">
    <text evidence="1">The sequence shown here is derived from an EMBL/GenBank/DDBJ whole genome shotgun (WGS) entry which is preliminary data.</text>
</comment>
<dbReference type="EMBL" id="BAAATD010000008">
    <property type="protein sequence ID" value="GAA2613752.1"/>
    <property type="molecule type" value="Genomic_DNA"/>
</dbReference>
<keyword evidence="2" id="KW-1185">Reference proteome</keyword>
<organism evidence="1 2">
    <name type="scientific">Actinomadura fulvescens</name>
    <dbReference type="NCBI Taxonomy" id="46160"/>
    <lineage>
        <taxon>Bacteria</taxon>
        <taxon>Bacillati</taxon>
        <taxon>Actinomycetota</taxon>
        <taxon>Actinomycetes</taxon>
        <taxon>Streptosporangiales</taxon>
        <taxon>Thermomonosporaceae</taxon>
        <taxon>Actinomadura</taxon>
    </lineage>
</organism>
<reference evidence="2" key="1">
    <citation type="journal article" date="2019" name="Int. J. Syst. Evol. Microbiol.">
        <title>The Global Catalogue of Microorganisms (GCM) 10K type strain sequencing project: providing services to taxonomists for standard genome sequencing and annotation.</title>
        <authorList>
            <consortium name="The Broad Institute Genomics Platform"/>
            <consortium name="The Broad Institute Genome Sequencing Center for Infectious Disease"/>
            <person name="Wu L."/>
            <person name="Ma J."/>
        </authorList>
    </citation>
    <scope>NUCLEOTIDE SEQUENCE [LARGE SCALE GENOMIC DNA]</scope>
    <source>
        <strain evidence="2">JCM 6833</strain>
    </source>
</reference>
<gene>
    <name evidence="1" type="ORF">GCM10010411_55790</name>
</gene>
<protein>
    <submittedName>
        <fullName evidence="1">Uncharacterized protein</fullName>
    </submittedName>
</protein>
<proteinExistence type="predicted"/>
<name>A0ABP6CFS3_9ACTN</name>
<evidence type="ECO:0000313" key="2">
    <source>
        <dbReference type="Proteomes" id="UP001501509"/>
    </source>
</evidence>
<sequence>MVHRLGGQIWVRRNGRWEAAVRVGSVRPRSAEEADQSKVGQEFDRLVDCVRVVPGMANQTVRSGLA</sequence>